<reference evidence="9 10" key="1">
    <citation type="journal article" date="2010" name="BMC Genomics">
        <title>Genome comparison of the epiphytic bacteria Erwinia billingiae and E. tasmaniensis with the pear pathogen E. pyrifoliae.</title>
        <authorList>
            <person name="Kube M."/>
            <person name="Migdoll A.M."/>
            <person name="Gehring I."/>
            <person name="Heitmann K."/>
            <person name="Mayer Y."/>
            <person name="Kuhl H."/>
            <person name="Knaust F."/>
            <person name="Geider K."/>
            <person name="Reinhardt R."/>
        </authorList>
    </citation>
    <scope>NUCLEOTIDE SEQUENCE [LARGE SCALE GENOMIC DNA]</scope>
    <source>
        <strain evidence="9 10">Eb661</strain>
        <plasmid evidence="9">pEB170</plasmid>
    </source>
</reference>
<dbReference type="SUPFAM" id="SSF81345">
    <property type="entry name" value="ABC transporter involved in vitamin B12 uptake, BtuC"/>
    <property type="match status" value="2"/>
</dbReference>
<comment type="subcellular location">
    <subcellularLocation>
        <location evidence="1">Cell membrane</location>
        <topology evidence="1">Multi-pass membrane protein</topology>
    </subcellularLocation>
</comment>
<dbReference type="GO" id="GO:0022857">
    <property type="term" value="F:transmembrane transporter activity"/>
    <property type="evidence" value="ECO:0007669"/>
    <property type="project" value="InterPro"/>
</dbReference>
<feature type="transmembrane region" description="Helical" evidence="8">
    <location>
        <begin position="179"/>
        <end position="201"/>
    </location>
</feature>
<dbReference type="NCBIfam" id="NF007866">
    <property type="entry name" value="PRK10577.1-2"/>
    <property type="match status" value="1"/>
</dbReference>
<keyword evidence="9" id="KW-0614">Plasmid</keyword>
<sequence>MRKIPRYVFPWLLILLLTLLCLFLLLSNLSQIRLNNPPATVSILLQYSFLPRLTTSVISGMALALAGLIFQQVLRNPLAEPATLGIAAGANLAMSASIIVFPSLMFIGLPNLALAGAALTALILYLLIARQGLDPLKVILTGMVISLYGNAITTLMVLFNHDYLSDLYNWQAGSLSQNGWQAIHFLLLPIGVLIAVSALLARPLTLLGLSDQSAGALGVSVIKVRVAALAIAVALSALVTSQVGIVGFIGLAAPALIRLTNLRTFTHQLLVIPLLGAILLTLIDQLAQFLSPVSGDLPTGALSGLLSVPLILLLLFRRHHPQINPPLFSASPGRPLTLARVSGLLLLLVGSIIVSLWINHAPDGATFWTLIEWRWPRMVGALSAGAMLAVAGVLIQRQSGNPLASPELLGISSGASLMVVLMVTLFNQTLAQLFPAALAGSALATLLLFLFGLRSHFQPQYMVMVGLCMTNLSMTLSMLLLMSGDPRAMMLLNWSTGSTSGITADRAMWGAGQALLLIPLALLLQRWVQILSLGHHTARGLGIGLRRSNILILLLAAALTAGGTLLIGPLSFVGLIAPQLARFSGAYRFRSQCLVAALFGALLMIFADWLGRNIAWPWPISAGLLSALIGAPWFLWLLLRVEKR</sequence>
<feature type="transmembrane region" description="Helical" evidence="8">
    <location>
        <begin position="337"/>
        <end position="358"/>
    </location>
</feature>
<keyword evidence="6 8" id="KW-1133">Transmembrane helix</keyword>
<feature type="transmembrane region" description="Helical" evidence="8">
    <location>
        <begin position="432"/>
        <end position="451"/>
    </location>
</feature>
<keyword evidence="7 8" id="KW-0472">Membrane</keyword>
<keyword evidence="3" id="KW-0813">Transport</keyword>
<dbReference type="Gene3D" id="1.10.3470.10">
    <property type="entry name" value="ABC transporter involved in vitamin B12 uptake, BtuC"/>
    <property type="match status" value="2"/>
</dbReference>
<evidence type="ECO:0000313" key="10">
    <source>
        <dbReference type="Proteomes" id="UP000008793"/>
    </source>
</evidence>
<dbReference type="AlphaFoldDB" id="D8MJY7"/>
<feature type="transmembrane region" description="Helical" evidence="8">
    <location>
        <begin position="239"/>
        <end position="257"/>
    </location>
</feature>
<dbReference type="HOGENOM" id="CLU_013016_7_3_6"/>
<feature type="transmembrane region" description="Helical" evidence="8">
    <location>
        <begin position="297"/>
        <end position="316"/>
    </location>
</feature>
<feature type="transmembrane region" description="Helical" evidence="8">
    <location>
        <begin position="616"/>
        <end position="639"/>
    </location>
</feature>
<dbReference type="Proteomes" id="UP000008793">
    <property type="component" value="Plasmid pEB170"/>
</dbReference>
<geneLocation type="plasmid" evidence="9 10">
    <name>pEB170</name>
</geneLocation>
<protein>
    <submittedName>
        <fullName evidence="9">Fe3+-siderophore ABC transporter, permease protein</fullName>
    </submittedName>
</protein>
<organism evidence="10">
    <name type="scientific">Erwinia billingiae (strain Eb661)</name>
    <dbReference type="NCBI Taxonomy" id="634500"/>
    <lineage>
        <taxon>Bacteria</taxon>
        <taxon>Pseudomonadati</taxon>
        <taxon>Pseudomonadota</taxon>
        <taxon>Gammaproteobacteria</taxon>
        <taxon>Enterobacterales</taxon>
        <taxon>Erwiniaceae</taxon>
        <taxon>Erwinia</taxon>
    </lineage>
</organism>
<keyword evidence="4" id="KW-1003">Cell membrane</keyword>
<feature type="transmembrane region" description="Helical" evidence="8">
    <location>
        <begin position="550"/>
        <end position="577"/>
    </location>
</feature>
<feature type="transmembrane region" description="Helical" evidence="8">
    <location>
        <begin position="139"/>
        <end position="159"/>
    </location>
</feature>
<evidence type="ECO:0000313" key="9">
    <source>
        <dbReference type="EMBL" id="CAX53585.1"/>
    </source>
</evidence>
<evidence type="ECO:0000256" key="3">
    <source>
        <dbReference type="ARBA" id="ARBA00022448"/>
    </source>
</evidence>
<dbReference type="PANTHER" id="PTHR30472:SF37">
    <property type="entry name" value="FE(3+) DICITRATE TRANSPORT SYSTEM PERMEASE PROTEIN FECD-RELATED"/>
    <property type="match status" value="1"/>
</dbReference>
<dbReference type="EMBL" id="FP236830">
    <property type="protein sequence ID" value="CAX53585.1"/>
    <property type="molecule type" value="Genomic_DNA"/>
</dbReference>
<dbReference type="PANTHER" id="PTHR30472">
    <property type="entry name" value="FERRIC ENTEROBACTIN TRANSPORT SYSTEM PERMEASE PROTEIN"/>
    <property type="match status" value="1"/>
</dbReference>
<evidence type="ECO:0000256" key="6">
    <source>
        <dbReference type="ARBA" id="ARBA00022989"/>
    </source>
</evidence>
<feature type="transmembrane region" description="Helical" evidence="8">
    <location>
        <begin position="378"/>
        <end position="396"/>
    </location>
</feature>
<accession>D8MJY7</accession>
<dbReference type="InterPro" id="IPR037294">
    <property type="entry name" value="ABC_BtuC-like"/>
</dbReference>
<feature type="transmembrane region" description="Helical" evidence="8">
    <location>
        <begin position="53"/>
        <end position="70"/>
    </location>
</feature>
<comment type="similarity">
    <text evidence="2">Belongs to the binding-protein-dependent transport system permease family. FecCD subfamily.</text>
</comment>
<keyword evidence="10" id="KW-1185">Reference proteome</keyword>
<feature type="transmembrane region" description="Helical" evidence="8">
    <location>
        <begin position="107"/>
        <end position="127"/>
    </location>
</feature>
<feature type="transmembrane region" description="Helical" evidence="8">
    <location>
        <begin position="82"/>
        <end position="101"/>
    </location>
</feature>
<gene>
    <name evidence="9" type="primary">fhuB</name>
    <name evidence="9" type="ordered locus">EbC_pEb17201320</name>
</gene>
<dbReference type="CDD" id="cd06550">
    <property type="entry name" value="TM_ABC_iron-siderophores_like"/>
    <property type="match status" value="2"/>
</dbReference>
<feature type="transmembrane region" description="Helical" evidence="8">
    <location>
        <begin position="589"/>
        <end position="610"/>
    </location>
</feature>
<feature type="transmembrane region" description="Helical" evidence="8">
    <location>
        <begin position="213"/>
        <end position="233"/>
    </location>
</feature>
<evidence type="ECO:0000256" key="5">
    <source>
        <dbReference type="ARBA" id="ARBA00022692"/>
    </source>
</evidence>
<dbReference type="Pfam" id="PF01032">
    <property type="entry name" value="FecCD"/>
    <property type="match status" value="2"/>
</dbReference>
<evidence type="ECO:0000256" key="2">
    <source>
        <dbReference type="ARBA" id="ARBA00007935"/>
    </source>
</evidence>
<feature type="transmembrane region" description="Helical" evidence="8">
    <location>
        <begin position="408"/>
        <end position="426"/>
    </location>
</feature>
<feature type="transmembrane region" description="Helical" evidence="8">
    <location>
        <begin position="463"/>
        <end position="482"/>
    </location>
</feature>
<evidence type="ECO:0000256" key="7">
    <source>
        <dbReference type="ARBA" id="ARBA00023136"/>
    </source>
</evidence>
<proteinExistence type="inferred from homology"/>
<dbReference type="GeneID" id="90509894"/>
<dbReference type="InterPro" id="IPR000522">
    <property type="entry name" value="ABC_transptr_permease_BtuC"/>
</dbReference>
<keyword evidence="5 8" id="KW-0812">Transmembrane</keyword>
<feature type="transmembrane region" description="Helical" evidence="8">
    <location>
        <begin position="269"/>
        <end position="291"/>
    </location>
</feature>
<dbReference type="KEGG" id="ebi:EbC_pEb17201320"/>
<evidence type="ECO:0000256" key="1">
    <source>
        <dbReference type="ARBA" id="ARBA00004651"/>
    </source>
</evidence>
<dbReference type="GO" id="GO:0005886">
    <property type="term" value="C:plasma membrane"/>
    <property type="evidence" value="ECO:0007669"/>
    <property type="project" value="UniProtKB-SubCell"/>
</dbReference>
<dbReference type="GO" id="GO:0033214">
    <property type="term" value="P:siderophore-iron import into cell"/>
    <property type="evidence" value="ECO:0007669"/>
    <property type="project" value="TreeGrafter"/>
</dbReference>
<evidence type="ECO:0000256" key="4">
    <source>
        <dbReference type="ARBA" id="ARBA00022475"/>
    </source>
</evidence>
<dbReference type="RefSeq" id="WP_013199952.1">
    <property type="nucleotide sequence ID" value="NC_014305.1"/>
</dbReference>
<name>D8MJY7_ERWBE</name>
<evidence type="ECO:0000256" key="8">
    <source>
        <dbReference type="SAM" id="Phobius"/>
    </source>
</evidence>